<keyword evidence="1" id="KW-0812">Transmembrane</keyword>
<evidence type="ECO:0000256" key="1">
    <source>
        <dbReference type="SAM" id="Phobius"/>
    </source>
</evidence>
<keyword evidence="1" id="KW-1133">Transmembrane helix</keyword>
<protein>
    <recommendedName>
        <fullName evidence="4">Transmembrane protein</fullName>
    </recommendedName>
</protein>
<keyword evidence="3" id="KW-1185">Reference proteome</keyword>
<sequence>MTRQVRAVLGGILGATATGVWVAGWRWVDPAPLSGDVVASGAGIGFALAWAVLEWPALMASLATARSSRVSELLTPLDADAPGMPRLGKRVIRGRFAMLVLVTTLMLLVAMVGLREGSVGLILGGALIAALTGWFAAGDLVTLRRRRREPDGLRRMGQR</sequence>
<feature type="transmembrane region" description="Helical" evidence="1">
    <location>
        <begin position="96"/>
        <end position="114"/>
    </location>
</feature>
<evidence type="ECO:0008006" key="4">
    <source>
        <dbReference type="Google" id="ProtNLM"/>
    </source>
</evidence>
<keyword evidence="1" id="KW-0472">Membrane</keyword>
<accession>A0ABS4AS73</accession>
<name>A0ABS4AS73_9PROT</name>
<evidence type="ECO:0000313" key="3">
    <source>
        <dbReference type="Proteomes" id="UP000680815"/>
    </source>
</evidence>
<proteinExistence type="predicted"/>
<dbReference type="RefSeq" id="WP_209351587.1">
    <property type="nucleotide sequence ID" value="NZ_JAGIYZ010000008.1"/>
</dbReference>
<gene>
    <name evidence="2" type="ORF">J5Y09_09825</name>
</gene>
<evidence type="ECO:0000313" key="2">
    <source>
        <dbReference type="EMBL" id="MBP0464210.1"/>
    </source>
</evidence>
<dbReference type="Proteomes" id="UP000680815">
    <property type="component" value="Unassembled WGS sequence"/>
</dbReference>
<dbReference type="EMBL" id="JAGIYZ010000008">
    <property type="protein sequence ID" value="MBP0464210.1"/>
    <property type="molecule type" value="Genomic_DNA"/>
</dbReference>
<feature type="transmembrane region" description="Helical" evidence="1">
    <location>
        <begin position="7"/>
        <end position="25"/>
    </location>
</feature>
<comment type="caution">
    <text evidence="2">The sequence shown here is derived from an EMBL/GenBank/DDBJ whole genome shotgun (WGS) entry which is preliminary data.</text>
</comment>
<organism evidence="2 3">
    <name type="scientific">Roseomonas nitratireducens</name>
    <dbReference type="NCBI Taxonomy" id="2820810"/>
    <lineage>
        <taxon>Bacteria</taxon>
        <taxon>Pseudomonadati</taxon>
        <taxon>Pseudomonadota</taxon>
        <taxon>Alphaproteobacteria</taxon>
        <taxon>Acetobacterales</taxon>
        <taxon>Roseomonadaceae</taxon>
        <taxon>Roseomonas</taxon>
    </lineage>
</organism>
<reference evidence="2 3" key="1">
    <citation type="submission" date="2021-03" db="EMBL/GenBank/DDBJ databases">
        <authorList>
            <person name="So Y."/>
        </authorList>
    </citation>
    <scope>NUCLEOTIDE SEQUENCE [LARGE SCALE GENOMIC DNA]</scope>
    <source>
        <strain evidence="2 3">PWR1</strain>
    </source>
</reference>
<feature type="transmembrane region" description="Helical" evidence="1">
    <location>
        <begin position="120"/>
        <end position="141"/>
    </location>
</feature>
<feature type="transmembrane region" description="Helical" evidence="1">
    <location>
        <begin position="37"/>
        <end position="59"/>
    </location>
</feature>